<proteinExistence type="predicted"/>
<dbReference type="KEGG" id="sfiy:F0344_07530"/>
<name>A0A7G7BGL5_9ACTN</name>
<accession>A0A7G7BGL5</accession>
<evidence type="ECO:0000313" key="2">
    <source>
        <dbReference type="Proteomes" id="UP000515307"/>
    </source>
</evidence>
<gene>
    <name evidence="1" type="ORF">F0344_07530</name>
</gene>
<keyword evidence="2" id="KW-1185">Reference proteome</keyword>
<dbReference type="AlphaFoldDB" id="A0A7G7BGL5"/>
<dbReference type="RefSeq" id="WP_185298036.1">
    <property type="nucleotide sequence ID" value="NZ_CP045702.1"/>
</dbReference>
<evidence type="ECO:0000313" key="1">
    <source>
        <dbReference type="EMBL" id="QNE74480.1"/>
    </source>
</evidence>
<reference evidence="2" key="1">
    <citation type="submission" date="2019-10" db="EMBL/GenBank/DDBJ databases">
        <title>Antimicrobial potential of Antarctic Bacteria.</title>
        <authorList>
            <person name="Benaud N."/>
            <person name="Edwards R.J."/>
            <person name="Ferrari B.C."/>
        </authorList>
    </citation>
    <scope>NUCLEOTIDE SEQUENCE [LARGE SCALE GENOMIC DNA]</scope>
    <source>
        <strain evidence="2">NBSH44</strain>
    </source>
</reference>
<organism evidence="1 2">
    <name type="scientific">Streptomyces finlayi</name>
    <dbReference type="NCBI Taxonomy" id="67296"/>
    <lineage>
        <taxon>Bacteria</taxon>
        <taxon>Bacillati</taxon>
        <taxon>Actinomycetota</taxon>
        <taxon>Actinomycetes</taxon>
        <taxon>Kitasatosporales</taxon>
        <taxon>Streptomycetaceae</taxon>
        <taxon>Streptomyces</taxon>
    </lineage>
</organism>
<sequence length="139" mass="15405">MIVVWALLGVFVAMFIAAVVRGAVRAARVSIRQDLVSLGEMQQLAGALAQMTTTAYAFAAPLLKERESWIGWLWWRTRMGPDGKVERGMGWALTYRRARKAAGAPLSWRLFSGAEVVVLPRDARLPAAEDPNVARPQER</sequence>
<dbReference type="EMBL" id="CP045702">
    <property type="protein sequence ID" value="QNE74480.1"/>
    <property type="molecule type" value="Genomic_DNA"/>
</dbReference>
<dbReference type="Proteomes" id="UP000515307">
    <property type="component" value="Chromosome"/>
</dbReference>
<protein>
    <submittedName>
        <fullName evidence="1">Uncharacterized protein</fullName>
    </submittedName>
</protein>